<accession>A0A914W1K7</accession>
<dbReference type="Proteomes" id="UP000887566">
    <property type="component" value="Unplaced"/>
</dbReference>
<feature type="compositionally biased region" description="Polar residues" evidence="9">
    <location>
        <begin position="15"/>
        <end position="24"/>
    </location>
</feature>
<feature type="region of interest" description="Disordered" evidence="9">
    <location>
        <begin position="13"/>
        <end position="39"/>
    </location>
</feature>
<dbReference type="InterPro" id="IPR050681">
    <property type="entry name" value="CDF/SLC30A"/>
</dbReference>
<evidence type="ECO:0000313" key="13">
    <source>
        <dbReference type="Proteomes" id="UP000887566"/>
    </source>
</evidence>
<feature type="transmembrane region" description="Helical" evidence="10">
    <location>
        <begin position="268"/>
        <end position="286"/>
    </location>
</feature>
<feature type="transmembrane region" description="Helical" evidence="10">
    <location>
        <begin position="92"/>
        <end position="113"/>
    </location>
</feature>
<keyword evidence="13" id="KW-1185">Reference proteome</keyword>
<dbReference type="PANTHER" id="PTHR11562:SF17">
    <property type="entry name" value="RE54080P-RELATED"/>
    <property type="match status" value="1"/>
</dbReference>
<dbReference type="InterPro" id="IPR058533">
    <property type="entry name" value="Cation_efflux_TM"/>
</dbReference>
<keyword evidence="3" id="KW-0813">Transport</keyword>
<sequence length="385" mass="43660">MMAHEDHWIYKKPTSYGTGQQDFQSGAKEKNVPTSSSYTDEEPTFALPLSVQACDRKMLKRTRRWLLFGAAWAFMGMIATLVGGIVAYSLCLIANSAAFLFIFARLIFLSFLLHNAGRPTSRLQQYRRHKPEIYVAITSLMFAWLIIGASTYQSFIEAHLNERPIRSAYWFIGTSAFGFLFAFIFLIAQVCGLARERRMTQANFQSRPTIADLMPNYSRERGLLLHKTLKHIPMKPYFFFSLWFFFQCMTTFIASGVFGLWNIQEHDYYLSLAFIPLTIIASFVLVRDIVNLLTEGILQGLDFSEVTESLLGIDGVLGVRHLRIWALSMDCISLSVTLATDSSANIETILNQASALLKAKYDIFEYSLDTVPESRQSNIVSVGAR</sequence>
<evidence type="ECO:0000259" key="12">
    <source>
        <dbReference type="Pfam" id="PF16916"/>
    </source>
</evidence>
<feature type="domain" description="Cation efflux protein cytoplasmic" evidence="12">
    <location>
        <begin position="300"/>
        <end position="363"/>
    </location>
</feature>
<evidence type="ECO:0000256" key="6">
    <source>
        <dbReference type="ARBA" id="ARBA00022989"/>
    </source>
</evidence>
<feature type="domain" description="Cation efflux protein transmembrane" evidence="11">
    <location>
        <begin position="69"/>
        <end position="293"/>
    </location>
</feature>
<dbReference type="SUPFAM" id="SSF161111">
    <property type="entry name" value="Cation efflux protein transmembrane domain-like"/>
    <property type="match status" value="1"/>
</dbReference>
<evidence type="ECO:0000259" key="11">
    <source>
        <dbReference type="Pfam" id="PF01545"/>
    </source>
</evidence>
<protein>
    <submittedName>
        <fullName evidence="14">Solute carrier family 30 member 8</fullName>
    </submittedName>
</protein>
<proteinExistence type="inferred from homology"/>
<keyword evidence="7" id="KW-0406">Ion transport</keyword>
<dbReference type="AlphaFoldDB" id="A0A914W1K7"/>
<keyword evidence="4 10" id="KW-0812">Transmembrane</keyword>
<dbReference type="GO" id="GO:0010043">
    <property type="term" value="P:response to zinc ion"/>
    <property type="evidence" value="ECO:0007669"/>
    <property type="project" value="TreeGrafter"/>
</dbReference>
<feature type="transmembrane region" description="Helical" evidence="10">
    <location>
        <begin position="168"/>
        <end position="194"/>
    </location>
</feature>
<dbReference type="InterPro" id="IPR027470">
    <property type="entry name" value="Cation_efflux_CTD"/>
</dbReference>
<evidence type="ECO:0000313" key="14">
    <source>
        <dbReference type="WBParaSite" id="PSAMB.scaffold301size58367.g4408.t1"/>
    </source>
</evidence>
<evidence type="ECO:0000256" key="5">
    <source>
        <dbReference type="ARBA" id="ARBA00022906"/>
    </source>
</evidence>
<dbReference type="WBParaSite" id="PSAMB.scaffold301size58367.g4408.t1">
    <property type="protein sequence ID" value="PSAMB.scaffold301size58367.g4408.t1"/>
    <property type="gene ID" value="PSAMB.scaffold301size58367.g4408"/>
</dbReference>
<keyword evidence="5" id="KW-0864">Zinc transport</keyword>
<organism evidence="13 14">
    <name type="scientific">Plectus sambesii</name>
    <dbReference type="NCBI Taxonomy" id="2011161"/>
    <lineage>
        <taxon>Eukaryota</taxon>
        <taxon>Metazoa</taxon>
        <taxon>Ecdysozoa</taxon>
        <taxon>Nematoda</taxon>
        <taxon>Chromadorea</taxon>
        <taxon>Plectida</taxon>
        <taxon>Plectina</taxon>
        <taxon>Plectoidea</taxon>
        <taxon>Plectidae</taxon>
        <taxon>Plectus</taxon>
    </lineage>
</organism>
<dbReference type="Pfam" id="PF01545">
    <property type="entry name" value="Cation_efflux"/>
    <property type="match status" value="1"/>
</dbReference>
<dbReference type="InterPro" id="IPR027469">
    <property type="entry name" value="Cation_efflux_TMD_sf"/>
</dbReference>
<dbReference type="PANTHER" id="PTHR11562">
    <property type="entry name" value="CATION EFFLUX PROTEIN/ ZINC TRANSPORTER"/>
    <property type="match status" value="1"/>
</dbReference>
<reference evidence="14" key="1">
    <citation type="submission" date="2022-11" db="UniProtKB">
        <authorList>
            <consortium name="WormBaseParasite"/>
        </authorList>
    </citation>
    <scope>IDENTIFICATION</scope>
</reference>
<evidence type="ECO:0000256" key="4">
    <source>
        <dbReference type="ARBA" id="ARBA00022692"/>
    </source>
</evidence>
<keyword evidence="6 10" id="KW-1133">Transmembrane helix</keyword>
<evidence type="ECO:0000256" key="9">
    <source>
        <dbReference type="SAM" id="MobiDB-lite"/>
    </source>
</evidence>
<dbReference type="GO" id="GO:0005886">
    <property type="term" value="C:plasma membrane"/>
    <property type="evidence" value="ECO:0007669"/>
    <property type="project" value="TreeGrafter"/>
</dbReference>
<evidence type="ECO:0000256" key="2">
    <source>
        <dbReference type="ARBA" id="ARBA00008873"/>
    </source>
</evidence>
<feature type="transmembrane region" description="Helical" evidence="10">
    <location>
        <begin position="237"/>
        <end position="262"/>
    </location>
</feature>
<evidence type="ECO:0000256" key="10">
    <source>
        <dbReference type="SAM" id="Phobius"/>
    </source>
</evidence>
<evidence type="ECO:0000256" key="1">
    <source>
        <dbReference type="ARBA" id="ARBA00004141"/>
    </source>
</evidence>
<feature type="transmembrane region" description="Helical" evidence="10">
    <location>
        <begin position="65"/>
        <end position="86"/>
    </location>
</feature>
<keyword evidence="8 10" id="KW-0472">Membrane</keyword>
<comment type="similarity">
    <text evidence="2">Belongs to the cation diffusion facilitator (CDF) transporter (TC 2.A.4) family. SLC30A subfamily.</text>
</comment>
<dbReference type="GO" id="GO:0005385">
    <property type="term" value="F:zinc ion transmembrane transporter activity"/>
    <property type="evidence" value="ECO:0007669"/>
    <property type="project" value="TreeGrafter"/>
</dbReference>
<evidence type="ECO:0000256" key="8">
    <source>
        <dbReference type="ARBA" id="ARBA00023136"/>
    </source>
</evidence>
<name>A0A914W1K7_9BILA</name>
<evidence type="ECO:0000256" key="7">
    <source>
        <dbReference type="ARBA" id="ARBA00023065"/>
    </source>
</evidence>
<dbReference type="Pfam" id="PF16916">
    <property type="entry name" value="ZT_dimer"/>
    <property type="match status" value="1"/>
</dbReference>
<dbReference type="Gene3D" id="1.20.1510.10">
    <property type="entry name" value="Cation efflux protein transmembrane domain"/>
    <property type="match status" value="1"/>
</dbReference>
<feature type="transmembrane region" description="Helical" evidence="10">
    <location>
        <begin position="133"/>
        <end position="156"/>
    </location>
</feature>
<comment type="subcellular location">
    <subcellularLocation>
        <location evidence="1">Membrane</location>
        <topology evidence="1">Multi-pass membrane protein</topology>
    </subcellularLocation>
</comment>
<evidence type="ECO:0000256" key="3">
    <source>
        <dbReference type="ARBA" id="ARBA00022448"/>
    </source>
</evidence>
<keyword evidence="5" id="KW-0862">Zinc</keyword>